<keyword evidence="3" id="KW-1185">Reference proteome</keyword>
<dbReference type="SUPFAM" id="SSF51294">
    <property type="entry name" value="Hedgehog/intein (Hint) domain"/>
    <property type="match status" value="1"/>
</dbReference>
<feature type="domain" description="Hedgehog/Intein (Hint)" evidence="1">
    <location>
        <begin position="544"/>
        <end position="677"/>
    </location>
</feature>
<organism evidence="2 3">
    <name type="scientific">Commensalibacter papalotli</name>
    <name type="common">ex Botero et al. 2024</name>
    <dbReference type="NCBI Taxonomy" id="2972766"/>
    <lineage>
        <taxon>Bacteria</taxon>
        <taxon>Pseudomonadati</taxon>
        <taxon>Pseudomonadota</taxon>
        <taxon>Alphaproteobacteria</taxon>
        <taxon>Acetobacterales</taxon>
        <taxon>Acetobacteraceae</taxon>
    </lineage>
</organism>
<name>A0ABM9HSJ7_9PROT</name>
<proteinExistence type="predicted"/>
<dbReference type="EMBL" id="CAMXCH010000003">
    <property type="protein sequence ID" value="CAI3952427.1"/>
    <property type="molecule type" value="Genomic_DNA"/>
</dbReference>
<dbReference type="InterPro" id="IPR036844">
    <property type="entry name" value="Hint_dom_sf"/>
</dbReference>
<evidence type="ECO:0000313" key="2">
    <source>
        <dbReference type="EMBL" id="CAI3952427.1"/>
    </source>
</evidence>
<dbReference type="InterPro" id="IPR028992">
    <property type="entry name" value="Hedgehog/Intein_dom"/>
</dbReference>
<accession>A0ABM9HSJ7</accession>
<evidence type="ECO:0000259" key="1">
    <source>
        <dbReference type="Pfam" id="PF13403"/>
    </source>
</evidence>
<sequence length="888" mass="96963">MSEKEENFAVALDSTDFPVDDSVFNTNKSNGAVYPDGNLPTSNVSIAEDTEYNLVPSPSGVASVIDQLTFDYASGVTTQFKLVFKGWGTGAQFQSPQQITNSTFSYSGQPVSLVFGEFMKLTGNTFNLAAGSTIQLTEYYNSSSGLASGTNAQGFLNNNVTLGDNSKLSLVLDTSYLDAKGVGYLNVYQFSGNTFTFGNNVDVNLSTGTDTLGYAAAGTTVASNTMPVYNNNTFYLGENNTLTFGETYTAADSNIIYAGTGSTINFQSLHSDAWNSQSNTGLFNANSWNSNNQFIFNEGVSNVTVNVDPYFNMNLKTWDTGINGTVNFSGKMMGSTSGYDQTKFPDATTVNIGEGSAFNITGPYASVNFTTFNIGKGGSLNIGQDVMVPTSRNYNYASSNSTVNKNGNTGTVLNSDNATTRNSTWGIFNSTVNFADGDSSSTLTLGNSTLKGGKEITYLLDIQGMDKDHGRFLLENLNGFQLDTVVFFNQLNGTDNGNSPYVQLNFKNDAGETAIINLNVDMQGQVNIVQTTDGSGGVAYYLSVCFNQGTLIQTIDGVKAVEALRRGDLVKTKGGARAVSWVGHKTKETGTSSRKEDFLVLIKKDALADNVPSRDLRVTGEHCLYLEDKLVPARMLVNGRSIVYDFETTSYTIWHVECAAHQVIFAENVAVESYLDTGNRYTFEGCDNVMPLKNAQKWYSEAVADLCTNVSFVEPIWNRINQRAVDMNVAAPVETRDDDIQPNIYLCIDNGQEIYPVDVQDQVYTFVLDKPTDFVSIMSYVASPEDVYGSFVDDRRELGIAVGCIQMISADGRKVNIDHHLSNGKEVGWYDLEGQGVQYRWTKGCAYLPLNVDVSVDQKYTLRVQVISTLPKYFKKTVKYDFLFKKAS</sequence>
<dbReference type="Pfam" id="PF13403">
    <property type="entry name" value="Hint_2"/>
    <property type="match status" value="1"/>
</dbReference>
<dbReference type="Gene3D" id="2.170.16.10">
    <property type="entry name" value="Hedgehog/Intein (Hint) domain"/>
    <property type="match status" value="1"/>
</dbReference>
<protein>
    <submittedName>
        <fullName evidence="2">Large exoprotein involved in heme utilization or adhesion (FhaB) (PDB:4RM6)</fullName>
    </submittedName>
</protein>
<gene>
    <name evidence="2" type="ORF">R83534S58_LOCUS1795</name>
</gene>
<evidence type="ECO:0000313" key="3">
    <source>
        <dbReference type="Proteomes" id="UP001154272"/>
    </source>
</evidence>
<dbReference type="Proteomes" id="UP001154272">
    <property type="component" value="Unassembled WGS sequence"/>
</dbReference>
<reference evidence="2" key="1">
    <citation type="submission" date="2022-10" db="EMBL/GenBank/DDBJ databases">
        <authorList>
            <person name="Botero Cardona J."/>
        </authorList>
    </citation>
    <scope>NUCLEOTIDE SEQUENCE</scope>
    <source>
        <strain evidence="2">R-83534</strain>
    </source>
</reference>
<comment type="caution">
    <text evidence="2">The sequence shown here is derived from an EMBL/GenBank/DDBJ whole genome shotgun (WGS) entry which is preliminary data.</text>
</comment>
<dbReference type="RefSeq" id="WP_282024364.1">
    <property type="nucleotide sequence ID" value="NZ_CAMXCH010000003.1"/>
</dbReference>